<dbReference type="PANTHER" id="PTHR34700">
    <property type="entry name" value="POTASSIUM BINDING PROTEIN KBP"/>
    <property type="match status" value="1"/>
</dbReference>
<dbReference type="InterPro" id="IPR036779">
    <property type="entry name" value="LysM_dom_sf"/>
</dbReference>
<dbReference type="eggNOG" id="COG3953">
    <property type="taxonomic scope" value="Bacteria"/>
</dbReference>
<dbReference type="PROSITE" id="PS51782">
    <property type="entry name" value="LYSM"/>
    <property type="match status" value="1"/>
</dbReference>
<dbReference type="AlphaFoldDB" id="F2R1U3"/>
<dbReference type="InterPro" id="IPR023346">
    <property type="entry name" value="Lysozyme-like_dom_sf"/>
</dbReference>
<dbReference type="PATRIC" id="fig|953739.5.peg.2553"/>
<dbReference type="SUPFAM" id="SSF53955">
    <property type="entry name" value="Lysozyme-like"/>
    <property type="match status" value="1"/>
</dbReference>
<evidence type="ECO:0000313" key="4">
    <source>
        <dbReference type="Proteomes" id="UP000006854"/>
    </source>
</evidence>
<dbReference type="PANTHER" id="PTHR34700:SF4">
    <property type="entry name" value="PHAGE-LIKE ELEMENT PBSX PROTEIN XKDP"/>
    <property type="match status" value="1"/>
</dbReference>
<dbReference type="EMBL" id="FR845719">
    <property type="protein sequence ID" value="CCA60610.1"/>
    <property type="molecule type" value="Genomic_DNA"/>
</dbReference>
<dbReference type="STRING" id="953739.SVEN_7324"/>
<dbReference type="RefSeq" id="WP_015038505.1">
    <property type="nucleotide sequence ID" value="NC_018750.1"/>
</dbReference>
<evidence type="ECO:0000256" key="1">
    <source>
        <dbReference type="SAM" id="MobiDB-lite"/>
    </source>
</evidence>
<dbReference type="Gene3D" id="1.10.530.10">
    <property type="match status" value="1"/>
</dbReference>
<dbReference type="CDD" id="cd00118">
    <property type="entry name" value="LysM"/>
    <property type="match status" value="1"/>
</dbReference>
<protein>
    <submittedName>
        <fullName evidence="3">Phage tail length tape-measure protein</fullName>
    </submittedName>
</protein>
<dbReference type="InterPro" id="IPR018392">
    <property type="entry name" value="LysM"/>
</dbReference>
<proteinExistence type="predicted"/>
<feature type="region of interest" description="Disordered" evidence="1">
    <location>
        <begin position="130"/>
        <end position="175"/>
    </location>
</feature>
<reference evidence="3 4" key="1">
    <citation type="journal article" date="2011" name="BMC Genomics">
        <title>Genome-wide analysis of the role of GlnR in Streptomyces venezuelae provides new insights into global nitrogen regulation in actinomycetes.</title>
        <authorList>
            <person name="Pullan S.T."/>
            <person name="Bibb M.J."/>
            <person name="Merrick M."/>
        </authorList>
    </citation>
    <scope>NUCLEOTIDE SEQUENCE [LARGE SCALE GENOMIC DNA]</scope>
    <source>
        <strain evidence="3">ATCC 10712</strain>
    </source>
</reference>
<organism evidence="3 4">
    <name type="scientific">Streptomyces venezuelae (strain ATCC 10712 / CBS 650.69 / DSM 40230 / JCM 4526 / NBRC 13096 / PD 04745)</name>
    <dbReference type="NCBI Taxonomy" id="953739"/>
    <lineage>
        <taxon>Bacteria</taxon>
        <taxon>Bacillati</taxon>
        <taxon>Actinomycetota</taxon>
        <taxon>Actinomycetes</taxon>
        <taxon>Kitasatosporales</taxon>
        <taxon>Streptomycetaceae</taxon>
        <taxon>Streptomyces</taxon>
    </lineage>
</organism>
<accession>F2R1U3</accession>
<name>F2R1U3_STRVP</name>
<dbReference type="InterPro" id="IPR052196">
    <property type="entry name" value="Bact_Kbp"/>
</dbReference>
<feature type="domain" description="LysM" evidence="2">
    <location>
        <begin position="78"/>
        <end position="127"/>
    </location>
</feature>
<dbReference type="Proteomes" id="UP000006854">
    <property type="component" value="Chromosome"/>
</dbReference>
<dbReference type="eggNOG" id="COG1652">
    <property type="taxonomic scope" value="Bacteria"/>
</dbReference>
<evidence type="ECO:0000313" key="3">
    <source>
        <dbReference type="EMBL" id="CCA60610.1"/>
    </source>
</evidence>
<dbReference type="SMART" id="SM00257">
    <property type="entry name" value="LysM"/>
    <property type="match status" value="1"/>
</dbReference>
<keyword evidence="4" id="KW-1185">Reference proteome</keyword>
<dbReference type="GeneID" id="51867836"/>
<dbReference type="SUPFAM" id="SSF54106">
    <property type="entry name" value="LysM domain"/>
    <property type="match status" value="1"/>
</dbReference>
<dbReference type="Pfam" id="PF01464">
    <property type="entry name" value="SLT"/>
    <property type="match status" value="1"/>
</dbReference>
<gene>
    <name evidence="3" type="ordered locus">SVEN_7324</name>
</gene>
<feature type="compositionally biased region" description="Basic and acidic residues" evidence="1">
    <location>
        <begin position="151"/>
        <end position="163"/>
    </location>
</feature>
<evidence type="ECO:0000259" key="2">
    <source>
        <dbReference type="PROSITE" id="PS51782"/>
    </source>
</evidence>
<dbReference type="OrthoDB" id="4629613at2"/>
<dbReference type="Gene3D" id="3.10.350.10">
    <property type="entry name" value="LysM domain"/>
    <property type="match status" value="1"/>
</dbReference>
<dbReference type="InterPro" id="IPR008258">
    <property type="entry name" value="Transglycosylase_SLT_dom_1"/>
</dbReference>
<sequence>MPAHGKHRRPRRPVSRGLALVGTGGAALALPLIAPAVAGAAPVSGATTSVAAEAAAAPAALSAAPAAAKAPAAPAAARTYTVVSGDSLSLIAQKKGIQGGWKGLYKANRSAVGDNPSLIHPGLELTLRRDSAKPAPAPAEKTARKQAKKASTTERASRSERRAATPAVATNTGSSAAAPAAAAAPAQAAPAAATNYADNLDGWIQESLAIMAQRGIPGSYEGIHRNIMRESSGNPQAINLWDSNAMAGTPSKGLLQVIEPTFLAYHVPGTSMDLFDPVANITAACNYAADRYGSIDNVNGAY</sequence>
<dbReference type="KEGG" id="sve:SVEN_7324"/>
<dbReference type="HOGENOM" id="CLU_083020_0_0_11"/>